<dbReference type="SUPFAM" id="SSF51735">
    <property type="entry name" value="NAD(P)-binding Rossmann-fold domains"/>
    <property type="match status" value="1"/>
</dbReference>
<comment type="caution">
    <text evidence="3">The sequence shown here is derived from an EMBL/GenBank/DDBJ whole genome shotgun (WGS) entry which is preliminary data.</text>
</comment>
<dbReference type="PANTHER" id="PTHR42760:SF40">
    <property type="entry name" value="3-OXOACYL-[ACYL-CARRIER-PROTEIN] REDUCTASE, CHLOROPLASTIC"/>
    <property type="match status" value="1"/>
</dbReference>
<evidence type="ECO:0000313" key="4">
    <source>
        <dbReference type="Proteomes" id="UP000298460"/>
    </source>
</evidence>
<dbReference type="GO" id="GO:0047936">
    <property type="term" value="F:glucose 1-dehydrogenase [NAD(P)+] activity"/>
    <property type="evidence" value="ECO:0007669"/>
    <property type="project" value="UniProtKB-EC"/>
</dbReference>
<dbReference type="GO" id="GO:0008206">
    <property type="term" value="P:bile acid metabolic process"/>
    <property type="evidence" value="ECO:0007669"/>
    <property type="project" value="UniProtKB-ARBA"/>
</dbReference>
<dbReference type="PROSITE" id="PS00061">
    <property type="entry name" value="ADH_SHORT"/>
    <property type="match status" value="1"/>
</dbReference>
<dbReference type="NCBIfam" id="NF005559">
    <property type="entry name" value="PRK07231.1"/>
    <property type="match status" value="1"/>
</dbReference>
<dbReference type="GO" id="GO:0030497">
    <property type="term" value="P:fatty acid elongation"/>
    <property type="evidence" value="ECO:0007669"/>
    <property type="project" value="TreeGrafter"/>
</dbReference>
<name>A0A4Z0QZC7_9FIRM</name>
<dbReference type="PRINTS" id="PR00080">
    <property type="entry name" value="SDRFAMILY"/>
</dbReference>
<dbReference type="FunFam" id="3.40.50.720:FF:000084">
    <property type="entry name" value="Short-chain dehydrogenase reductase"/>
    <property type="match status" value="1"/>
</dbReference>
<dbReference type="Proteomes" id="UP000298460">
    <property type="component" value="Unassembled WGS sequence"/>
</dbReference>
<dbReference type="InterPro" id="IPR002347">
    <property type="entry name" value="SDR_fam"/>
</dbReference>
<dbReference type="Gene3D" id="3.40.50.720">
    <property type="entry name" value="NAD(P)-binding Rossmann-like Domain"/>
    <property type="match status" value="1"/>
</dbReference>
<dbReference type="PANTHER" id="PTHR42760">
    <property type="entry name" value="SHORT-CHAIN DEHYDROGENASES/REDUCTASES FAMILY MEMBER"/>
    <property type="match status" value="1"/>
</dbReference>
<gene>
    <name evidence="3" type="ORF">E4K67_21785</name>
</gene>
<dbReference type="Pfam" id="PF13561">
    <property type="entry name" value="adh_short_C2"/>
    <property type="match status" value="1"/>
</dbReference>
<dbReference type="InterPro" id="IPR036291">
    <property type="entry name" value="NAD(P)-bd_dom_sf"/>
</dbReference>
<protein>
    <submittedName>
        <fullName evidence="3">Glucose 1-dehydrogenase</fullName>
        <ecNumber evidence="3">1.1.1.47</ecNumber>
    </submittedName>
</protein>
<accession>A0A4Z0QZC7</accession>
<evidence type="ECO:0000256" key="1">
    <source>
        <dbReference type="ARBA" id="ARBA00006484"/>
    </source>
</evidence>
<dbReference type="OrthoDB" id="9803333at2"/>
<proteinExistence type="inferred from homology"/>
<reference evidence="3 4" key="1">
    <citation type="submission" date="2019-03" db="EMBL/GenBank/DDBJ databases">
        <title>Draft Genome Sequence of Desulfosporosinus fructosivorans Strain 63.6F, Isolated from Marine Sediment in the Baltic Sea.</title>
        <authorList>
            <person name="Hausmann B."/>
            <person name="Vandieken V."/>
            <person name="Pjevac P."/>
            <person name="Schreck K."/>
            <person name="Herbold C.W."/>
            <person name="Loy A."/>
        </authorList>
    </citation>
    <scope>NUCLEOTIDE SEQUENCE [LARGE SCALE GENOMIC DNA]</scope>
    <source>
        <strain evidence="3 4">63.6F</strain>
    </source>
</reference>
<dbReference type="RefSeq" id="WP_135550586.1">
    <property type="nucleotide sequence ID" value="NZ_SPQQ01000009.1"/>
</dbReference>
<dbReference type="AlphaFoldDB" id="A0A4Z0QZC7"/>
<evidence type="ECO:0000256" key="2">
    <source>
        <dbReference type="ARBA" id="ARBA00023002"/>
    </source>
</evidence>
<keyword evidence="2 3" id="KW-0560">Oxidoreductase</keyword>
<dbReference type="InterPro" id="IPR020904">
    <property type="entry name" value="Sc_DH/Rdtase_CS"/>
</dbReference>
<comment type="similarity">
    <text evidence="1">Belongs to the short-chain dehydrogenases/reductases (SDR) family.</text>
</comment>
<dbReference type="PRINTS" id="PR00081">
    <property type="entry name" value="GDHRDH"/>
</dbReference>
<dbReference type="EMBL" id="SPQQ01000009">
    <property type="protein sequence ID" value="TGE36161.1"/>
    <property type="molecule type" value="Genomic_DNA"/>
</dbReference>
<keyword evidence="4" id="KW-1185">Reference proteome</keyword>
<evidence type="ECO:0000313" key="3">
    <source>
        <dbReference type="EMBL" id="TGE36161.1"/>
    </source>
</evidence>
<dbReference type="EC" id="1.1.1.47" evidence="3"/>
<sequence length="245" mass="25867">MLQGKIALITGGGTGIGRAIALLLARSGVHIALNFSRSEEDALKTCQEIKDLGVRCLTYKADVSKDAQVRSMVSQVVADYGQLDILVNNAGMTHFVEHVDLEGMKEEYWDDILGVNVKGMFFCCRAVASELKKSRGCIVNIASIAGLTGLGSSIAYAASKAAGISVTKSLARALAPEVRVNAVAPGIVQTRWVEGKEEHIARLAADTPLGRVAEPEDVAEVAFSLIAHAGFVTGQIIVVDGGNFI</sequence>
<organism evidence="3 4">
    <name type="scientific">Desulfosporosinus fructosivorans</name>
    <dbReference type="NCBI Taxonomy" id="2018669"/>
    <lineage>
        <taxon>Bacteria</taxon>
        <taxon>Bacillati</taxon>
        <taxon>Bacillota</taxon>
        <taxon>Clostridia</taxon>
        <taxon>Eubacteriales</taxon>
        <taxon>Desulfitobacteriaceae</taxon>
        <taxon>Desulfosporosinus</taxon>
    </lineage>
</organism>